<proteinExistence type="predicted"/>
<name>A0AAW0QWQ3_9PEZI</name>
<gene>
    <name evidence="2" type="ORF">PG999_006858</name>
</gene>
<keyword evidence="3" id="KW-1185">Reference proteome</keyword>
<evidence type="ECO:0000256" key="1">
    <source>
        <dbReference type="SAM" id="MobiDB-lite"/>
    </source>
</evidence>
<dbReference type="Proteomes" id="UP001392437">
    <property type="component" value="Unassembled WGS sequence"/>
</dbReference>
<evidence type="ECO:0000313" key="3">
    <source>
        <dbReference type="Proteomes" id="UP001392437"/>
    </source>
</evidence>
<accession>A0AAW0QWQ3</accession>
<feature type="region of interest" description="Disordered" evidence="1">
    <location>
        <begin position="169"/>
        <end position="191"/>
    </location>
</feature>
<sequence>MCEGSRKTRKNKVVYQCLPLSLSVSKKIPATRCVCVYHGGAVCLVYSRSQTAGNNGNGTTYSHLEPWRVGEFDRSAARKEIKKAKKSLERLVIARHGPRDPPLPFPCLPPSTYRRWVAFCISPSVAFYRSAYIWISRGPCVFLWFELEPMWTPQITEYAARLRFQSNMQSGSKQSGSKQQQGPKEKGKMTAGRIRFGWIA</sequence>
<reference evidence="2 3" key="1">
    <citation type="submission" date="2023-01" db="EMBL/GenBank/DDBJ databases">
        <title>Analysis of 21 Apiospora genomes using comparative genomics revels a genus with tremendous synthesis potential of carbohydrate active enzymes and secondary metabolites.</title>
        <authorList>
            <person name="Sorensen T."/>
        </authorList>
    </citation>
    <scope>NUCLEOTIDE SEQUENCE [LARGE SCALE GENOMIC DNA]</scope>
    <source>
        <strain evidence="2 3">CBS 117206</strain>
    </source>
</reference>
<organism evidence="2 3">
    <name type="scientific">Apiospora kogelbergensis</name>
    <dbReference type="NCBI Taxonomy" id="1337665"/>
    <lineage>
        <taxon>Eukaryota</taxon>
        <taxon>Fungi</taxon>
        <taxon>Dikarya</taxon>
        <taxon>Ascomycota</taxon>
        <taxon>Pezizomycotina</taxon>
        <taxon>Sordariomycetes</taxon>
        <taxon>Xylariomycetidae</taxon>
        <taxon>Amphisphaeriales</taxon>
        <taxon>Apiosporaceae</taxon>
        <taxon>Apiospora</taxon>
    </lineage>
</organism>
<feature type="compositionally biased region" description="Low complexity" evidence="1">
    <location>
        <begin position="169"/>
        <end position="182"/>
    </location>
</feature>
<protein>
    <submittedName>
        <fullName evidence="2">Uncharacterized protein</fullName>
    </submittedName>
</protein>
<dbReference type="EMBL" id="JAQQWP010000006">
    <property type="protein sequence ID" value="KAK8114789.1"/>
    <property type="molecule type" value="Genomic_DNA"/>
</dbReference>
<comment type="caution">
    <text evidence="2">The sequence shown here is derived from an EMBL/GenBank/DDBJ whole genome shotgun (WGS) entry which is preliminary data.</text>
</comment>
<dbReference type="AlphaFoldDB" id="A0AAW0QWQ3"/>
<evidence type="ECO:0000313" key="2">
    <source>
        <dbReference type="EMBL" id="KAK8114789.1"/>
    </source>
</evidence>